<sequence length="79" mass="9173">MSLAAKTTFALCCATTIGIIYYVHHEQESARKQLHVGVERDIQRQEQRKQENLFMLEQQKNLTNQLREAQKNEGNLQTA</sequence>
<evidence type="ECO:0000256" key="3">
    <source>
        <dbReference type="ARBA" id="ARBA00022946"/>
    </source>
</evidence>
<proteinExistence type="inferred from homology"/>
<evidence type="ECO:0000256" key="5">
    <source>
        <dbReference type="SAM" id="Coils"/>
    </source>
</evidence>
<evidence type="ECO:0000256" key="4">
    <source>
        <dbReference type="ARBA" id="ARBA00023128"/>
    </source>
</evidence>
<dbReference type="Pfam" id="PF15786">
    <property type="entry name" value="PET117"/>
    <property type="match status" value="1"/>
</dbReference>
<accession>A0ABP1NEV0</accession>
<evidence type="ECO:0000256" key="1">
    <source>
        <dbReference type="ARBA" id="ARBA00004173"/>
    </source>
</evidence>
<keyword evidence="5" id="KW-0175">Coiled coil</keyword>
<dbReference type="EMBL" id="CAXAJV020001290">
    <property type="protein sequence ID" value="CAL7939515.1"/>
    <property type="molecule type" value="Genomic_DNA"/>
</dbReference>
<comment type="caution">
    <text evidence="6">The sequence shown here is derived from an EMBL/GenBank/DDBJ whole genome shotgun (WGS) entry which is preliminary data.</text>
</comment>
<feature type="coiled-coil region" evidence="5">
    <location>
        <begin position="52"/>
        <end position="79"/>
    </location>
</feature>
<dbReference type="PANTHER" id="PTHR28163">
    <property type="entry name" value="PROTEIN PET117 HOMOLOG, MITOCHONDRIAL"/>
    <property type="match status" value="1"/>
</dbReference>
<comment type="similarity">
    <text evidence="2">Belongs to the PET117 family.</text>
</comment>
<evidence type="ECO:0000313" key="6">
    <source>
        <dbReference type="EMBL" id="CAL7939515.1"/>
    </source>
</evidence>
<dbReference type="InterPro" id="IPR031568">
    <property type="entry name" value="Pet117"/>
</dbReference>
<protein>
    <submittedName>
        <fullName evidence="6">Uncharacterized protein</fullName>
    </submittedName>
</protein>
<keyword evidence="4" id="KW-0496">Mitochondrion</keyword>
<gene>
    <name evidence="6" type="ORF">XYLVIOL_LOCUS3932</name>
</gene>
<keyword evidence="3" id="KW-0809">Transit peptide</keyword>
<reference evidence="6 7" key="1">
    <citation type="submission" date="2024-08" db="EMBL/GenBank/DDBJ databases">
        <authorList>
            <person name="Will J Nash"/>
            <person name="Angela Man"/>
            <person name="Seanna McTaggart"/>
            <person name="Kendall Baker"/>
            <person name="Tom Barker"/>
            <person name="Leah Catchpole"/>
            <person name="Alex Durrant"/>
            <person name="Karim Gharbi"/>
            <person name="Naomi Irish"/>
            <person name="Gemy Kaithakottil"/>
            <person name="Debby Ku"/>
            <person name="Aaliyah Providence"/>
            <person name="Felix Shaw"/>
            <person name="David Swarbreck"/>
            <person name="Chris Watkins"/>
            <person name="Ann M. McCartney"/>
            <person name="Giulio Formenti"/>
            <person name="Alice Mouton"/>
            <person name="Noel Vella"/>
            <person name="Bjorn M von Reumont"/>
            <person name="Adriana Vella"/>
            <person name="Wilfried Haerty"/>
        </authorList>
    </citation>
    <scope>NUCLEOTIDE SEQUENCE [LARGE SCALE GENOMIC DNA]</scope>
</reference>
<organism evidence="6 7">
    <name type="scientific">Xylocopa violacea</name>
    <name type="common">Violet carpenter bee</name>
    <name type="synonym">Apis violacea</name>
    <dbReference type="NCBI Taxonomy" id="135666"/>
    <lineage>
        <taxon>Eukaryota</taxon>
        <taxon>Metazoa</taxon>
        <taxon>Ecdysozoa</taxon>
        <taxon>Arthropoda</taxon>
        <taxon>Hexapoda</taxon>
        <taxon>Insecta</taxon>
        <taxon>Pterygota</taxon>
        <taxon>Neoptera</taxon>
        <taxon>Endopterygota</taxon>
        <taxon>Hymenoptera</taxon>
        <taxon>Apocrita</taxon>
        <taxon>Aculeata</taxon>
        <taxon>Apoidea</taxon>
        <taxon>Anthophila</taxon>
        <taxon>Apidae</taxon>
        <taxon>Xylocopa</taxon>
        <taxon>Xylocopa</taxon>
    </lineage>
</organism>
<name>A0ABP1NEV0_XYLVO</name>
<evidence type="ECO:0000313" key="7">
    <source>
        <dbReference type="Proteomes" id="UP001642520"/>
    </source>
</evidence>
<comment type="subcellular location">
    <subcellularLocation>
        <location evidence="1">Mitochondrion</location>
    </subcellularLocation>
</comment>
<evidence type="ECO:0000256" key="2">
    <source>
        <dbReference type="ARBA" id="ARBA00008197"/>
    </source>
</evidence>
<dbReference type="PANTHER" id="PTHR28163:SF1">
    <property type="entry name" value="PROTEIN PET117 HOMOLOG, MITOCHONDRIAL"/>
    <property type="match status" value="1"/>
</dbReference>
<keyword evidence="7" id="KW-1185">Reference proteome</keyword>
<dbReference type="Proteomes" id="UP001642520">
    <property type="component" value="Unassembled WGS sequence"/>
</dbReference>